<accession>X0T5C4</accession>
<evidence type="ECO:0000313" key="6">
    <source>
        <dbReference type="EMBL" id="GAF88698.1"/>
    </source>
</evidence>
<dbReference type="Pfam" id="PF00005">
    <property type="entry name" value="ABC_tran"/>
    <property type="match status" value="1"/>
</dbReference>
<feature type="domain" description="ABC transporter" evidence="5">
    <location>
        <begin position="19"/>
        <end position="68"/>
    </location>
</feature>
<keyword evidence="3" id="KW-0547">Nucleotide-binding</keyword>
<evidence type="ECO:0000256" key="1">
    <source>
        <dbReference type="ARBA" id="ARBA00005417"/>
    </source>
</evidence>
<evidence type="ECO:0000259" key="5">
    <source>
        <dbReference type="Pfam" id="PF00005"/>
    </source>
</evidence>
<name>X0T5C4_9ZZZZ</name>
<comment type="caution">
    <text evidence="6">The sequence shown here is derived from an EMBL/GenBank/DDBJ whole genome shotgun (WGS) entry which is preliminary data.</text>
</comment>
<proteinExistence type="inferred from homology"/>
<keyword evidence="2" id="KW-0813">Transport</keyword>
<reference evidence="6" key="1">
    <citation type="journal article" date="2014" name="Front. Microbiol.">
        <title>High frequency of phylogenetically diverse reductive dehalogenase-homologous genes in deep subseafloor sedimentary metagenomes.</title>
        <authorList>
            <person name="Kawai M."/>
            <person name="Futagami T."/>
            <person name="Toyoda A."/>
            <person name="Takaki Y."/>
            <person name="Nishi S."/>
            <person name="Hori S."/>
            <person name="Arai W."/>
            <person name="Tsubouchi T."/>
            <person name="Morono Y."/>
            <person name="Uchiyama I."/>
            <person name="Ito T."/>
            <person name="Fujiyama A."/>
            <person name="Inagaki F."/>
            <person name="Takami H."/>
        </authorList>
    </citation>
    <scope>NUCLEOTIDE SEQUENCE</scope>
    <source>
        <strain evidence="6">Expedition CK06-06</strain>
    </source>
</reference>
<dbReference type="SUPFAM" id="SSF52540">
    <property type="entry name" value="P-loop containing nucleoside triphosphate hydrolases"/>
    <property type="match status" value="1"/>
</dbReference>
<dbReference type="PANTHER" id="PTHR42711">
    <property type="entry name" value="ABC TRANSPORTER ATP-BINDING PROTEIN"/>
    <property type="match status" value="1"/>
</dbReference>
<dbReference type="InterPro" id="IPR027417">
    <property type="entry name" value="P-loop_NTPase"/>
</dbReference>
<sequence>MPVLEVNTIRKEFGTLVAVNDVTFSLEQGQVLGLIGPNGAGKTTLLRILATVLRPTSGSVSMLGYDLRK</sequence>
<dbReference type="InterPro" id="IPR003439">
    <property type="entry name" value="ABC_transporter-like_ATP-bd"/>
</dbReference>
<dbReference type="AlphaFoldDB" id="X0T5C4"/>
<organism evidence="6">
    <name type="scientific">marine sediment metagenome</name>
    <dbReference type="NCBI Taxonomy" id="412755"/>
    <lineage>
        <taxon>unclassified sequences</taxon>
        <taxon>metagenomes</taxon>
        <taxon>ecological metagenomes</taxon>
    </lineage>
</organism>
<dbReference type="GO" id="GO:0005524">
    <property type="term" value="F:ATP binding"/>
    <property type="evidence" value="ECO:0007669"/>
    <property type="project" value="UniProtKB-KW"/>
</dbReference>
<protein>
    <recommendedName>
        <fullName evidence="5">ABC transporter domain-containing protein</fullName>
    </recommendedName>
</protein>
<evidence type="ECO:0000256" key="4">
    <source>
        <dbReference type="ARBA" id="ARBA00022840"/>
    </source>
</evidence>
<comment type="similarity">
    <text evidence="1">Belongs to the ABC transporter superfamily.</text>
</comment>
<dbReference type="EMBL" id="BARS01019244">
    <property type="protein sequence ID" value="GAF88698.1"/>
    <property type="molecule type" value="Genomic_DNA"/>
</dbReference>
<dbReference type="InterPro" id="IPR050763">
    <property type="entry name" value="ABC_transporter_ATP-binding"/>
</dbReference>
<evidence type="ECO:0000256" key="2">
    <source>
        <dbReference type="ARBA" id="ARBA00022448"/>
    </source>
</evidence>
<dbReference type="Gene3D" id="3.40.50.300">
    <property type="entry name" value="P-loop containing nucleotide triphosphate hydrolases"/>
    <property type="match status" value="1"/>
</dbReference>
<feature type="non-terminal residue" evidence="6">
    <location>
        <position position="69"/>
    </location>
</feature>
<dbReference type="PANTHER" id="PTHR42711:SF5">
    <property type="entry name" value="ABC TRANSPORTER ATP-BINDING PROTEIN NATA"/>
    <property type="match status" value="1"/>
</dbReference>
<evidence type="ECO:0000256" key="3">
    <source>
        <dbReference type="ARBA" id="ARBA00022741"/>
    </source>
</evidence>
<dbReference type="GO" id="GO:0016887">
    <property type="term" value="F:ATP hydrolysis activity"/>
    <property type="evidence" value="ECO:0007669"/>
    <property type="project" value="InterPro"/>
</dbReference>
<keyword evidence="4" id="KW-0067">ATP-binding</keyword>
<gene>
    <name evidence="6" type="ORF">S01H1_31210</name>
</gene>